<protein>
    <submittedName>
        <fullName evidence="5">AraC family transcriptional regulator</fullName>
    </submittedName>
</protein>
<evidence type="ECO:0000256" key="1">
    <source>
        <dbReference type="ARBA" id="ARBA00023015"/>
    </source>
</evidence>
<reference evidence="6" key="1">
    <citation type="journal article" date="2019" name="Int. J. Syst. Evol. Microbiol.">
        <title>The Global Catalogue of Microorganisms (GCM) 10K type strain sequencing project: providing services to taxonomists for standard genome sequencing and annotation.</title>
        <authorList>
            <consortium name="The Broad Institute Genomics Platform"/>
            <consortium name="The Broad Institute Genome Sequencing Center for Infectious Disease"/>
            <person name="Wu L."/>
            <person name="Ma J."/>
        </authorList>
    </citation>
    <scope>NUCLEOTIDE SEQUENCE [LARGE SCALE GENOMIC DNA]</scope>
    <source>
        <strain evidence="6">CGMCC 1.15420</strain>
    </source>
</reference>
<dbReference type="Proteomes" id="UP000608420">
    <property type="component" value="Unassembled WGS sequence"/>
</dbReference>
<dbReference type="Gene3D" id="2.60.120.10">
    <property type="entry name" value="Jelly Rolls"/>
    <property type="match status" value="1"/>
</dbReference>
<dbReference type="InterPro" id="IPR018060">
    <property type="entry name" value="HTH_AraC"/>
</dbReference>
<name>A0ABQ1W334_9BACL</name>
<accession>A0ABQ1W334</accession>
<dbReference type="PANTHER" id="PTHR43280">
    <property type="entry name" value="ARAC-FAMILY TRANSCRIPTIONAL REGULATOR"/>
    <property type="match status" value="1"/>
</dbReference>
<dbReference type="Gene3D" id="1.10.10.60">
    <property type="entry name" value="Homeodomain-like"/>
    <property type="match status" value="2"/>
</dbReference>
<keyword evidence="6" id="KW-1185">Reference proteome</keyword>
<organism evidence="5 6">
    <name type="scientific">Paenibacillus aceti</name>
    <dbReference type="NCBI Taxonomy" id="1820010"/>
    <lineage>
        <taxon>Bacteria</taxon>
        <taxon>Bacillati</taxon>
        <taxon>Bacillota</taxon>
        <taxon>Bacilli</taxon>
        <taxon>Bacillales</taxon>
        <taxon>Paenibacillaceae</taxon>
        <taxon>Paenibacillus</taxon>
    </lineage>
</organism>
<proteinExistence type="predicted"/>
<dbReference type="SMART" id="SM00342">
    <property type="entry name" value="HTH_ARAC"/>
    <property type="match status" value="1"/>
</dbReference>
<dbReference type="EMBL" id="BMIW01000031">
    <property type="protein sequence ID" value="GGG11335.1"/>
    <property type="molecule type" value="Genomic_DNA"/>
</dbReference>
<evidence type="ECO:0000313" key="5">
    <source>
        <dbReference type="EMBL" id="GGG11335.1"/>
    </source>
</evidence>
<dbReference type="InterPro" id="IPR003313">
    <property type="entry name" value="AraC-bd"/>
</dbReference>
<feature type="domain" description="HTH araC/xylS-type" evidence="4">
    <location>
        <begin position="229"/>
        <end position="326"/>
    </location>
</feature>
<dbReference type="SUPFAM" id="SSF46689">
    <property type="entry name" value="Homeodomain-like"/>
    <property type="match status" value="1"/>
</dbReference>
<dbReference type="RefSeq" id="WP_120465343.1">
    <property type="nucleotide sequence ID" value="NZ_BMIW01000031.1"/>
</dbReference>
<dbReference type="SUPFAM" id="SSF51215">
    <property type="entry name" value="Regulatory protein AraC"/>
    <property type="match status" value="1"/>
</dbReference>
<gene>
    <name evidence="5" type="ORF">GCM10010913_36450</name>
</gene>
<dbReference type="InterPro" id="IPR037923">
    <property type="entry name" value="HTH-like"/>
</dbReference>
<keyword evidence="3" id="KW-0804">Transcription</keyword>
<dbReference type="Pfam" id="PF12833">
    <property type="entry name" value="HTH_18"/>
    <property type="match status" value="1"/>
</dbReference>
<evidence type="ECO:0000256" key="2">
    <source>
        <dbReference type="ARBA" id="ARBA00023125"/>
    </source>
</evidence>
<dbReference type="InterPro" id="IPR014710">
    <property type="entry name" value="RmlC-like_jellyroll"/>
</dbReference>
<evidence type="ECO:0000256" key="3">
    <source>
        <dbReference type="ARBA" id="ARBA00023163"/>
    </source>
</evidence>
<dbReference type="Pfam" id="PF02311">
    <property type="entry name" value="AraC_binding"/>
    <property type="match status" value="1"/>
</dbReference>
<dbReference type="PANTHER" id="PTHR43280:SF28">
    <property type="entry name" value="HTH-TYPE TRANSCRIPTIONAL ACTIVATOR RHAS"/>
    <property type="match status" value="1"/>
</dbReference>
<comment type="caution">
    <text evidence="5">The sequence shown here is derived from an EMBL/GenBank/DDBJ whole genome shotgun (WGS) entry which is preliminary data.</text>
</comment>
<evidence type="ECO:0000259" key="4">
    <source>
        <dbReference type="PROSITE" id="PS01124"/>
    </source>
</evidence>
<dbReference type="InterPro" id="IPR009057">
    <property type="entry name" value="Homeodomain-like_sf"/>
</dbReference>
<keyword evidence="1" id="KW-0805">Transcription regulation</keyword>
<evidence type="ECO:0000313" key="6">
    <source>
        <dbReference type="Proteomes" id="UP000608420"/>
    </source>
</evidence>
<dbReference type="PROSITE" id="PS01124">
    <property type="entry name" value="HTH_ARAC_FAMILY_2"/>
    <property type="match status" value="1"/>
</dbReference>
<keyword evidence="2" id="KW-0238">DNA-binding</keyword>
<sequence>MDEGIRKRLYHVNSIEKRQKETGQFIMDYPQKSFSNKNGNMNLLNEYFFKNKDIYISRHNRYADYPRHSHQFLELNYMLHGQCRQIIEGKEELLQEGELLLLDDRSSHSIKALGDDDILINILFRDQNINLEWLAGIKKRNSLVYDFLLSSAVEGNPMRKYIIFKSANIPHIQQILDQIITEYYRDEEFSTKMIALYLPILFTELVRKCDTYLSDEAKRIYSETNNVALQTLQLIEREYRDITLSSAAEKLGYNKNYLSNVIKQKTGSTFTELVNKQKILAANLLIESTHLPIQDIIEQVGFQNKTHFYDLYKKEYQMLPLQKRASV</sequence>